<dbReference type="SUPFAM" id="SSF55961">
    <property type="entry name" value="Bet v1-like"/>
    <property type="match status" value="1"/>
</dbReference>
<evidence type="ECO:0000313" key="2">
    <source>
        <dbReference type="Proteomes" id="UP001601992"/>
    </source>
</evidence>
<dbReference type="Proteomes" id="UP001601992">
    <property type="component" value="Unassembled WGS sequence"/>
</dbReference>
<dbReference type="Gene3D" id="3.30.530.20">
    <property type="match status" value="1"/>
</dbReference>
<dbReference type="CDD" id="cd07821">
    <property type="entry name" value="PYR_PYL_RCAR_like"/>
    <property type="match status" value="1"/>
</dbReference>
<accession>A0ABW6RSH2</accession>
<comment type="caution">
    <text evidence="1">The sequence shown here is derived from an EMBL/GenBank/DDBJ whole genome shotgun (WGS) entry which is preliminary data.</text>
</comment>
<organism evidence="1 2">
    <name type="scientific">Nocardia jiangxiensis</name>
    <dbReference type="NCBI Taxonomy" id="282685"/>
    <lineage>
        <taxon>Bacteria</taxon>
        <taxon>Bacillati</taxon>
        <taxon>Actinomycetota</taxon>
        <taxon>Actinomycetes</taxon>
        <taxon>Mycobacteriales</taxon>
        <taxon>Nocardiaceae</taxon>
        <taxon>Nocardia</taxon>
    </lineage>
</organism>
<dbReference type="Pfam" id="PF10604">
    <property type="entry name" value="Polyketide_cyc2"/>
    <property type="match status" value="1"/>
</dbReference>
<evidence type="ECO:0000313" key="1">
    <source>
        <dbReference type="EMBL" id="MFF3566966.1"/>
    </source>
</evidence>
<proteinExistence type="predicted"/>
<protein>
    <submittedName>
        <fullName evidence="1">SRPBCC family protein</fullName>
    </submittedName>
</protein>
<sequence>MTPRFTLAASDDSFLATAVRRYVHTVDISRDPHDVWDMLTADDALVSWSAVITASKWLSPRPFGVGTTRLVTLGGVVRLEERFYRWEEGERMTFTVDAASIPGLKRFAEDLVLQPTPGGTRLTWTFALEGNPLLQPLLGVASPVNNIVTRTIAQGITGKTQQEARR</sequence>
<name>A0ABW6RSH2_9NOCA</name>
<dbReference type="EMBL" id="JBIAQY010000001">
    <property type="protein sequence ID" value="MFF3566966.1"/>
    <property type="molecule type" value="Genomic_DNA"/>
</dbReference>
<reference evidence="1 2" key="1">
    <citation type="submission" date="2024-10" db="EMBL/GenBank/DDBJ databases">
        <title>The Natural Products Discovery Center: Release of the First 8490 Sequenced Strains for Exploring Actinobacteria Biosynthetic Diversity.</title>
        <authorList>
            <person name="Kalkreuter E."/>
            <person name="Kautsar S.A."/>
            <person name="Yang D."/>
            <person name="Bader C.D."/>
            <person name="Teijaro C.N."/>
            <person name="Fluegel L."/>
            <person name="Davis C.M."/>
            <person name="Simpson J.R."/>
            <person name="Lauterbach L."/>
            <person name="Steele A.D."/>
            <person name="Gui C."/>
            <person name="Meng S."/>
            <person name="Li G."/>
            <person name="Viehrig K."/>
            <person name="Ye F."/>
            <person name="Su P."/>
            <person name="Kiefer A.F."/>
            <person name="Nichols A."/>
            <person name="Cepeda A.J."/>
            <person name="Yan W."/>
            <person name="Fan B."/>
            <person name="Jiang Y."/>
            <person name="Adhikari A."/>
            <person name="Zheng C.-J."/>
            <person name="Schuster L."/>
            <person name="Cowan T.M."/>
            <person name="Smanski M.J."/>
            <person name="Chevrette M.G."/>
            <person name="De Carvalho L.P.S."/>
            <person name="Shen B."/>
        </authorList>
    </citation>
    <scope>NUCLEOTIDE SEQUENCE [LARGE SCALE GENOMIC DNA]</scope>
    <source>
        <strain evidence="1 2">NPDC002593</strain>
    </source>
</reference>
<gene>
    <name evidence="1" type="ORF">ACFYXQ_04200</name>
</gene>
<dbReference type="InterPro" id="IPR019587">
    <property type="entry name" value="Polyketide_cyclase/dehydratase"/>
</dbReference>
<dbReference type="InterPro" id="IPR023393">
    <property type="entry name" value="START-like_dom_sf"/>
</dbReference>
<dbReference type="RefSeq" id="WP_040828077.1">
    <property type="nucleotide sequence ID" value="NZ_JBIAQY010000001.1"/>
</dbReference>
<keyword evidence="2" id="KW-1185">Reference proteome</keyword>